<dbReference type="AlphaFoldDB" id="A0A2T6BTQ4"/>
<dbReference type="SUPFAM" id="SSF55120">
    <property type="entry name" value="Pseudouridine synthase"/>
    <property type="match status" value="1"/>
</dbReference>
<keyword evidence="3 4" id="KW-0413">Isomerase</keyword>
<name>A0A2T6BTQ4_9FLAO</name>
<keyword evidence="10" id="KW-1185">Reference proteome</keyword>
<keyword evidence="2 4" id="KW-0819">tRNA processing</keyword>
<sequence length="250" mass="28437">MRYFIELSYNGENYHGWQNQPNAISVQEVIEKALSTLLRTETVIVGAGRTDAGVHAKQMYAHFDTEVVFDASELTFKLNSFLPKDVAIQGIYAVHKEAHARFDATSRTYEYWIVTEKNPFHNQSAHLVFKPLNVELMNLAANELFNHEDFKCFSKAHTDVKTYICDIQKAIWEQKGELLIFTIQANRFLRNMVRAIVGTLLDVGLGKITLEEFKQIIISRDRNQAGTSVPGKALYLTAVTYPPETFTNNG</sequence>
<dbReference type="PIRSF" id="PIRSF001430">
    <property type="entry name" value="tRNA_psdUrid_synth"/>
    <property type="match status" value="1"/>
</dbReference>
<dbReference type="CDD" id="cd02570">
    <property type="entry name" value="PseudoU_synth_EcTruA"/>
    <property type="match status" value="1"/>
</dbReference>
<dbReference type="GO" id="GO:0031119">
    <property type="term" value="P:tRNA pseudouridine synthesis"/>
    <property type="evidence" value="ECO:0007669"/>
    <property type="project" value="UniProtKB-UniRule"/>
</dbReference>
<evidence type="ECO:0000256" key="1">
    <source>
        <dbReference type="ARBA" id="ARBA00009375"/>
    </source>
</evidence>
<evidence type="ECO:0000313" key="9">
    <source>
        <dbReference type="EMBL" id="PTX59426.1"/>
    </source>
</evidence>
<evidence type="ECO:0000256" key="7">
    <source>
        <dbReference type="RuleBase" id="RU003792"/>
    </source>
</evidence>
<dbReference type="PANTHER" id="PTHR11142">
    <property type="entry name" value="PSEUDOURIDYLATE SYNTHASE"/>
    <property type="match status" value="1"/>
</dbReference>
<dbReference type="EMBL" id="QBKT01000009">
    <property type="protein sequence ID" value="PTX59426.1"/>
    <property type="molecule type" value="Genomic_DNA"/>
</dbReference>
<dbReference type="PANTHER" id="PTHR11142:SF0">
    <property type="entry name" value="TRNA PSEUDOURIDINE SYNTHASE-LIKE 1"/>
    <property type="match status" value="1"/>
</dbReference>
<comment type="caution">
    <text evidence="9">The sequence shown here is derived from an EMBL/GenBank/DDBJ whole genome shotgun (WGS) entry which is preliminary data.</text>
</comment>
<accession>A0A2T6BTQ4</accession>
<dbReference type="GO" id="GO:0003723">
    <property type="term" value="F:RNA binding"/>
    <property type="evidence" value="ECO:0007669"/>
    <property type="project" value="InterPro"/>
</dbReference>
<comment type="similarity">
    <text evidence="1 4 7">Belongs to the tRNA pseudouridine synthase TruA family.</text>
</comment>
<dbReference type="NCBIfam" id="TIGR00071">
    <property type="entry name" value="hisT_truA"/>
    <property type="match status" value="1"/>
</dbReference>
<reference evidence="9 10" key="1">
    <citation type="submission" date="2018-04" db="EMBL/GenBank/DDBJ databases">
        <title>Genomic Encyclopedia of Archaeal and Bacterial Type Strains, Phase II (KMG-II): from individual species to whole genera.</title>
        <authorList>
            <person name="Goeker M."/>
        </authorList>
    </citation>
    <scope>NUCLEOTIDE SEQUENCE [LARGE SCALE GENOMIC DNA]</scope>
    <source>
        <strain evidence="9 10">DSM 25731</strain>
    </source>
</reference>
<gene>
    <name evidence="4" type="primary">truA</name>
    <name evidence="9" type="ORF">C8N46_10914</name>
</gene>
<dbReference type="Pfam" id="PF01416">
    <property type="entry name" value="PseudoU_synth_1"/>
    <property type="match status" value="2"/>
</dbReference>
<evidence type="ECO:0000256" key="5">
    <source>
        <dbReference type="PIRSR" id="PIRSR001430-1"/>
    </source>
</evidence>
<comment type="subunit">
    <text evidence="4">Homodimer.</text>
</comment>
<evidence type="ECO:0000256" key="3">
    <source>
        <dbReference type="ARBA" id="ARBA00023235"/>
    </source>
</evidence>
<feature type="binding site" evidence="4 6">
    <location>
        <position position="109"/>
    </location>
    <ligand>
        <name>substrate</name>
    </ligand>
</feature>
<protein>
    <recommendedName>
        <fullName evidence="4">tRNA pseudouridine synthase A</fullName>
        <ecNumber evidence="4">5.4.99.12</ecNumber>
    </recommendedName>
    <alternativeName>
        <fullName evidence="4">tRNA pseudouridine(38-40) synthase</fullName>
    </alternativeName>
    <alternativeName>
        <fullName evidence="4">tRNA pseudouridylate synthase I</fullName>
    </alternativeName>
    <alternativeName>
        <fullName evidence="4">tRNA-uridine isomerase I</fullName>
    </alternativeName>
</protein>
<dbReference type="InterPro" id="IPR020094">
    <property type="entry name" value="TruA/RsuA/RluB/E/F_N"/>
</dbReference>
<feature type="domain" description="Pseudouridine synthase I TruA alpha/beta" evidence="8">
    <location>
        <begin position="140"/>
        <end position="242"/>
    </location>
</feature>
<comment type="function">
    <text evidence="4">Formation of pseudouridine at positions 38, 39 and 40 in the anticodon stem and loop of transfer RNAs.</text>
</comment>
<feature type="domain" description="Pseudouridine synthase I TruA alpha/beta" evidence="8">
    <location>
        <begin position="8"/>
        <end position="103"/>
    </location>
</feature>
<evidence type="ECO:0000256" key="2">
    <source>
        <dbReference type="ARBA" id="ARBA00022694"/>
    </source>
</evidence>
<dbReference type="Proteomes" id="UP000244090">
    <property type="component" value="Unassembled WGS sequence"/>
</dbReference>
<dbReference type="InterPro" id="IPR020097">
    <property type="entry name" value="PsdUridine_synth_TruA_a/b_dom"/>
</dbReference>
<dbReference type="Gene3D" id="3.30.70.580">
    <property type="entry name" value="Pseudouridine synthase I, catalytic domain, N-terminal subdomain"/>
    <property type="match status" value="1"/>
</dbReference>
<dbReference type="Gene3D" id="3.30.70.660">
    <property type="entry name" value="Pseudouridine synthase I, catalytic domain, C-terminal subdomain"/>
    <property type="match status" value="1"/>
</dbReference>
<dbReference type="InterPro" id="IPR001406">
    <property type="entry name" value="PsdUridine_synth_TruA"/>
</dbReference>
<feature type="active site" description="Nucleophile" evidence="4 5">
    <location>
        <position position="51"/>
    </location>
</feature>
<comment type="caution">
    <text evidence="4">Lacks conserved residue(s) required for the propagation of feature annotation.</text>
</comment>
<evidence type="ECO:0000256" key="4">
    <source>
        <dbReference type="HAMAP-Rule" id="MF_00171"/>
    </source>
</evidence>
<evidence type="ECO:0000256" key="6">
    <source>
        <dbReference type="PIRSR" id="PIRSR001430-2"/>
    </source>
</evidence>
<comment type="catalytic activity">
    <reaction evidence="4 7">
        <text>uridine(38/39/40) in tRNA = pseudouridine(38/39/40) in tRNA</text>
        <dbReference type="Rhea" id="RHEA:22376"/>
        <dbReference type="Rhea" id="RHEA-COMP:10085"/>
        <dbReference type="Rhea" id="RHEA-COMP:10087"/>
        <dbReference type="ChEBI" id="CHEBI:65314"/>
        <dbReference type="ChEBI" id="CHEBI:65315"/>
        <dbReference type="EC" id="5.4.99.12"/>
    </reaction>
</comment>
<dbReference type="InterPro" id="IPR020103">
    <property type="entry name" value="PsdUridine_synth_cat_dom_sf"/>
</dbReference>
<dbReference type="RefSeq" id="WP_108116070.1">
    <property type="nucleotide sequence ID" value="NZ_QBKT01000009.1"/>
</dbReference>
<evidence type="ECO:0000313" key="10">
    <source>
        <dbReference type="Proteomes" id="UP000244090"/>
    </source>
</evidence>
<dbReference type="HAMAP" id="MF_00171">
    <property type="entry name" value="TruA"/>
    <property type="match status" value="1"/>
</dbReference>
<organism evidence="9 10">
    <name type="scientific">Kordia periserrulae</name>
    <dbReference type="NCBI Taxonomy" id="701523"/>
    <lineage>
        <taxon>Bacteria</taxon>
        <taxon>Pseudomonadati</taxon>
        <taxon>Bacteroidota</taxon>
        <taxon>Flavobacteriia</taxon>
        <taxon>Flavobacteriales</taxon>
        <taxon>Flavobacteriaceae</taxon>
        <taxon>Kordia</taxon>
    </lineage>
</organism>
<dbReference type="OrthoDB" id="9811823at2"/>
<dbReference type="EC" id="5.4.99.12" evidence="4"/>
<evidence type="ECO:0000259" key="8">
    <source>
        <dbReference type="Pfam" id="PF01416"/>
    </source>
</evidence>
<proteinExistence type="inferred from homology"/>
<dbReference type="InterPro" id="IPR020095">
    <property type="entry name" value="PsdUridine_synth_TruA_C"/>
</dbReference>
<dbReference type="FunFam" id="3.30.70.580:FF:000001">
    <property type="entry name" value="tRNA pseudouridine synthase A"/>
    <property type="match status" value="1"/>
</dbReference>
<dbReference type="GO" id="GO:0160147">
    <property type="term" value="F:tRNA pseudouridine(38-40) synthase activity"/>
    <property type="evidence" value="ECO:0007669"/>
    <property type="project" value="UniProtKB-EC"/>
</dbReference>